<organism evidence="4 5">
    <name type="scientific">Daphnia galeata</name>
    <dbReference type="NCBI Taxonomy" id="27404"/>
    <lineage>
        <taxon>Eukaryota</taxon>
        <taxon>Metazoa</taxon>
        <taxon>Ecdysozoa</taxon>
        <taxon>Arthropoda</taxon>
        <taxon>Crustacea</taxon>
        <taxon>Branchiopoda</taxon>
        <taxon>Diplostraca</taxon>
        <taxon>Cladocera</taxon>
        <taxon>Anomopoda</taxon>
        <taxon>Daphniidae</taxon>
        <taxon>Daphnia</taxon>
    </lineage>
</organism>
<evidence type="ECO:0000256" key="2">
    <source>
        <dbReference type="ARBA" id="ARBA00022658"/>
    </source>
</evidence>
<dbReference type="SUPFAM" id="SSF51316">
    <property type="entry name" value="Mss4-like"/>
    <property type="match status" value="1"/>
</dbReference>
<dbReference type="Gene3D" id="2.170.150.10">
    <property type="entry name" value="Metal Binding Protein, Guanine Nucleotide Exchange Factor, Chain A"/>
    <property type="match status" value="1"/>
</dbReference>
<reference evidence="4" key="1">
    <citation type="submission" date="2021-11" db="EMBL/GenBank/DDBJ databases">
        <authorList>
            <person name="Schell T."/>
        </authorList>
    </citation>
    <scope>NUCLEOTIDE SEQUENCE</scope>
    <source>
        <strain evidence="4">M5</strain>
    </source>
</reference>
<dbReference type="GO" id="GO:0016020">
    <property type="term" value="C:membrane"/>
    <property type="evidence" value="ECO:0007669"/>
    <property type="project" value="TreeGrafter"/>
</dbReference>
<dbReference type="Pfam" id="PF04421">
    <property type="entry name" value="Mss4"/>
    <property type="match status" value="1"/>
</dbReference>
<dbReference type="GO" id="GO:0005829">
    <property type="term" value="C:cytosol"/>
    <property type="evidence" value="ECO:0007669"/>
    <property type="project" value="TreeGrafter"/>
</dbReference>
<dbReference type="PANTHER" id="PTHR13276:SF0">
    <property type="entry name" value="GUANINE NUCLEOTIDE EXCHANGE FACTOR MSS4"/>
    <property type="match status" value="1"/>
</dbReference>
<dbReference type="Proteomes" id="UP000789390">
    <property type="component" value="Unassembled WGS sequence"/>
</dbReference>
<evidence type="ECO:0000313" key="4">
    <source>
        <dbReference type="EMBL" id="CAH0098769.1"/>
    </source>
</evidence>
<dbReference type="GO" id="GO:0006892">
    <property type="term" value="P:post-Golgi vesicle-mediated transport"/>
    <property type="evidence" value="ECO:0007669"/>
    <property type="project" value="TreeGrafter"/>
</dbReference>
<evidence type="ECO:0000313" key="5">
    <source>
        <dbReference type="Proteomes" id="UP000789390"/>
    </source>
</evidence>
<evidence type="ECO:0000256" key="3">
    <source>
        <dbReference type="ARBA" id="ARBA00022927"/>
    </source>
</evidence>
<protein>
    <submittedName>
        <fullName evidence="4">Uncharacterized protein</fullName>
    </submittedName>
</protein>
<dbReference type="FunFam" id="2.170.150.10:FF:000005">
    <property type="entry name" value="Guanine nucleotide exchange factor MSS4"/>
    <property type="match status" value="1"/>
</dbReference>
<keyword evidence="5" id="KW-1185">Reference proteome</keyword>
<dbReference type="GO" id="GO:0015031">
    <property type="term" value="P:protein transport"/>
    <property type="evidence" value="ECO:0007669"/>
    <property type="project" value="UniProtKB-KW"/>
</dbReference>
<dbReference type="GO" id="GO:0008270">
    <property type="term" value="F:zinc ion binding"/>
    <property type="evidence" value="ECO:0007669"/>
    <property type="project" value="TreeGrafter"/>
</dbReference>
<keyword evidence="2" id="KW-0344">Guanine-nucleotide releasing factor</keyword>
<accession>A0A8J2RDY2</accession>
<name>A0A8J2RDY2_9CRUS</name>
<proteinExistence type="predicted"/>
<sequence>MSNGEKNAARFGCLICPSVILLAGVGTLVKTEFKLPLANKTSTSEDEETEFVTKCWLIPDMFQFENVGFSKTVGNYKYLVCADCEVGPIGWHCIDSKESYIADHRECSLTEEEEQNSMDNHSYKYFKTSPN</sequence>
<dbReference type="InterPro" id="IPR007515">
    <property type="entry name" value="Mss4"/>
</dbReference>
<gene>
    <name evidence="4" type="ORF">DGAL_LOCUS871</name>
</gene>
<dbReference type="AlphaFoldDB" id="A0A8J2RDY2"/>
<dbReference type="InterPro" id="IPR011323">
    <property type="entry name" value="Mss4/transl-control_tumour"/>
</dbReference>
<dbReference type="PANTHER" id="PTHR13276">
    <property type="entry name" value="GUANINE NUCLEOTIDE EXCHANGE FACTOR MSS4"/>
    <property type="match status" value="1"/>
</dbReference>
<dbReference type="PROSITE" id="PS51796">
    <property type="entry name" value="MSS4"/>
    <property type="match status" value="1"/>
</dbReference>
<keyword evidence="3" id="KW-0653">Protein transport</keyword>
<dbReference type="GO" id="GO:0005085">
    <property type="term" value="F:guanyl-nucleotide exchange factor activity"/>
    <property type="evidence" value="ECO:0007669"/>
    <property type="project" value="UniProtKB-KW"/>
</dbReference>
<dbReference type="EMBL" id="CAKKLH010000007">
    <property type="protein sequence ID" value="CAH0098769.1"/>
    <property type="molecule type" value="Genomic_DNA"/>
</dbReference>
<keyword evidence="1" id="KW-0813">Transport</keyword>
<comment type="caution">
    <text evidence="4">The sequence shown here is derived from an EMBL/GenBank/DDBJ whole genome shotgun (WGS) entry which is preliminary data.</text>
</comment>
<evidence type="ECO:0000256" key="1">
    <source>
        <dbReference type="ARBA" id="ARBA00022448"/>
    </source>
</evidence>
<dbReference type="GO" id="GO:0007264">
    <property type="term" value="P:small GTPase-mediated signal transduction"/>
    <property type="evidence" value="ECO:0007669"/>
    <property type="project" value="InterPro"/>
</dbReference>
<dbReference type="InterPro" id="IPR011057">
    <property type="entry name" value="Mss4-like_sf"/>
</dbReference>
<dbReference type="OrthoDB" id="30840at2759"/>